<proteinExistence type="predicted"/>
<evidence type="ECO:0000313" key="2">
    <source>
        <dbReference type="Proteomes" id="UP000510888"/>
    </source>
</evidence>
<accession>A0A7I8BMQ0</accession>
<dbReference type="EMBL" id="AP023174">
    <property type="protein sequence ID" value="BCF89549.1"/>
    <property type="molecule type" value="Genomic_DNA"/>
</dbReference>
<organism evidence="1 2">
    <name type="scientific">Paraburkholderia largidicola</name>
    <dbReference type="NCBI Taxonomy" id="3014751"/>
    <lineage>
        <taxon>Bacteria</taxon>
        <taxon>Pseudomonadati</taxon>
        <taxon>Pseudomonadota</taxon>
        <taxon>Betaproteobacteria</taxon>
        <taxon>Burkholderiales</taxon>
        <taxon>Burkholderiaceae</taxon>
        <taxon>Paraburkholderia</taxon>
    </lineage>
</organism>
<sequence length="90" mass="9761">MPRSSAQWVQLAEFFACSLSADALSQALAIAMVMASIVIRKLSETLRAKRGRKPDTHLLPTLLSPSVILPPNGIDDRLSAYRATKITPVS</sequence>
<keyword evidence="2" id="KW-1185">Reference proteome</keyword>
<reference evidence="1 2" key="1">
    <citation type="journal article" date="2020" name="Genes (Basel)">
        <title>Genomic Comparison of Insect Gut Symbionts from Divergent Burkholderia Subclades.</title>
        <authorList>
            <person name="Takeshita K."/>
            <person name="Kikuchi Y."/>
        </authorList>
    </citation>
    <scope>NUCLEOTIDE SEQUENCE [LARGE SCALE GENOMIC DNA]</scope>
    <source>
        <strain evidence="1 2">PGU16</strain>
    </source>
</reference>
<name>A0A7I8BMQ0_9BURK</name>
<dbReference type="AlphaFoldDB" id="A0A7I8BMQ0"/>
<protein>
    <submittedName>
        <fullName evidence="1">Uncharacterized protein</fullName>
    </submittedName>
</protein>
<dbReference type="KEGG" id="plad:PPGU16_26160"/>
<evidence type="ECO:0000313" key="1">
    <source>
        <dbReference type="EMBL" id="BCF89549.1"/>
    </source>
</evidence>
<gene>
    <name evidence="1" type="ORF">PPGU16_26160</name>
</gene>
<dbReference type="Proteomes" id="UP000510888">
    <property type="component" value="Chromosome 1"/>
</dbReference>